<organism evidence="1 2">
    <name type="scientific">Protopolystoma xenopodis</name>
    <dbReference type="NCBI Taxonomy" id="117903"/>
    <lineage>
        <taxon>Eukaryota</taxon>
        <taxon>Metazoa</taxon>
        <taxon>Spiralia</taxon>
        <taxon>Lophotrochozoa</taxon>
        <taxon>Platyhelminthes</taxon>
        <taxon>Monogenea</taxon>
        <taxon>Polyopisthocotylea</taxon>
        <taxon>Polystomatidea</taxon>
        <taxon>Polystomatidae</taxon>
        <taxon>Protopolystoma</taxon>
    </lineage>
</organism>
<comment type="caution">
    <text evidence="1">The sequence shown here is derived from an EMBL/GenBank/DDBJ whole genome shotgun (WGS) entry which is preliminary data.</text>
</comment>
<evidence type="ECO:0000313" key="2">
    <source>
        <dbReference type="Proteomes" id="UP000784294"/>
    </source>
</evidence>
<evidence type="ECO:0000313" key="1">
    <source>
        <dbReference type="EMBL" id="VEL16538.1"/>
    </source>
</evidence>
<gene>
    <name evidence="1" type="ORF">PXEA_LOCUS9978</name>
</gene>
<reference evidence="1" key="1">
    <citation type="submission" date="2018-11" db="EMBL/GenBank/DDBJ databases">
        <authorList>
            <consortium name="Pathogen Informatics"/>
        </authorList>
    </citation>
    <scope>NUCLEOTIDE SEQUENCE</scope>
</reference>
<keyword evidence="2" id="KW-1185">Reference proteome</keyword>
<proteinExistence type="predicted"/>
<sequence>MCSLLPGPVRTFPFLGARSDANKQVTSADLSNLPATSWYGLNCDWRDLAAAELRIAAGSSEAVRTRQTELELERFVFAGELSLRSSSSRTSKRESCLVQSNLNKSQLNGGYAKSASTQASQAHTFSHSEGDDLLLLLLPNQHLHFPSGRVGFSFELDKETAEANSCEEAYHHCGACIDENGQPEFYGSERETFQRLYPGLLNPSSCQLLFITDRMMITGLLLSIIRYRGKELPHGSNESLLRAFHEIFPKLPDVISRAGILRSAAELTGHSMSSCLNVILSNSLPFDGYIFFSIIFNPFLSINM</sequence>
<protein>
    <submittedName>
        <fullName evidence="1">Uncharacterized protein</fullName>
    </submittedName>
</protein>
<dbReference type="Proteomes" id="UP000784294">
    <property type="component" value="Unassembled WGS sequence"/>
</dbReference>
<dbReference type="AlphaFoldDB" id="A0A448WNW7"/>
<dbReference type="EMBL" id="CAAALY010028823">
    <property type="protein sequence ID" value="VEL16538.1"/>
    <property type="molecule type" value="Genomic_DNA"/>
</dbReference>
<accession>A0A448WNW7</accession>
<name>A0A448WNW7_9PLAT</name>